<evidence type="ECO:0000313" key="3">
    <source>
        <dbReference type="Proteomes" id="UP000499080"/>
    </source>
</evidence>
<feature type="region of interest" description="Disordered" evidence="1">
    <location>
        <begin position="71"/>
        <end position="91"/>
    </location>
</feature>
<gene>
    <name evidence="2" type="ORF">AVEN_143652_1</name>
</gene>
<feature type="compositionally biased region" description="Pro residues" evidence="1">
    <location>
        <begin position="79"/>
        <end position="90"/>
    </location>
</feature>
<protein>
    <submittedName>
        <fullName evidence="2">Uncharacterized protein</fullName>
    </submittedName>
</protein>
<reference evidence="2 3" key="1">
    <citation type="journal article" date="2019" name="Sci. Rep.">
        <title>Orb-weaving spider Araneus ventricosus genome elucidates the spidroin gene catalogue.</title>
        <authorList>
            <person name="Kono N."/>
            <person name="Nakamura H."/>
            <person name="Ohtoshi R."/>
            <person name="Moran D.A.P."/>
            <person name="Shinohara A."/>
            <person name="Yoshida Y."/>
            <person name="Fujiwara M."/>
            <person name="Mori M."/>
            <person name="Tomita M."/>
            <person name="Arakawa K."/>
        </authorList>
    </citation>
    <scope>NUCLEOTIDE SEQUENCE [LARGE SCALE GENOMIC DNA]</scope>
</reference>
<dbReference type="EMBL" id="BGPR01000025">
    <property type="protein sequence ID" value="GBL81344.1"/>
    <property type="molecule type" value="Genomic_DNA"/>
</dbReference>
<keyword evidence="3" id="KW-1185">Reference proteome</keyword>
<name>A0A4Y2AQQ1_ARAVE</name>
<dbReference type="Proteomes" id="UP000499080">
    <property type="component" value="Unassembled WGS sequence"/>
</dbReference>
<proteinExistence type="predicted"/>
<organism evidence="2 3">
    <name type="scientific">Araneus ventricosus</name>
    <name type="common">Orbweaver spider</name>
    <name type="synonym">Epeira ventricosa</name>
    <dbReference type="NCBI Taxonomy" id="182803"/>
    <lineage>
        <taxon>Eukaryota</taxon>
        <taxon>Metazoa</taxon>
        <taxon>Ecdysozoa</taxon>
        <taxon>Arthropoda</taxon>
        <taxon>Chelicerata</taxon>
        <taxon>Arachnida</taxon>
        <taxon>Araneae</taxon>
        <taxon>Araneomorphae</taxon>
        <taxon>Entelegynae</taxon>
        <taxon>Araneoidea</taxon>
        <taxon>Araneidae</taxon>
        <taxon>Araneus</taxon>
    </lineage>
</organism>
<comment type="caution">
    <text evidence="2">The sequence shown here is derived from an EMBL/GenBank/DDBJ whole genome shotgun (WGS) entry which is preliminary data.</text>
</comment>
<dbReference type="OrthoDB" id="7890494at2759"/>
<evidence type="ECO:0000256" key="1">
    <source>
        <dbReference type="SAM" id="MobiDB-lite"/>
    </source>
</evidence>
<evidence type="ECO:0000313" key="2">
    <source>
        <dbReference type="EMBL" id="GBL81344.1"/>
    </source>
</evidence>
<dbReference type="AlphaFoldDB" id="A0A4Y2AQQ1"/>
<accession>A0A4Y2AQQ1</accession>
<sequence>MKLGHQDKPWAPHKVCRICVEWIQGEKQSFRFRIPMVWRGPKNHNDDCYFCTCNVKGFNLKNKEQISYPNIPSTIRPVPHGPGRPVPSPPDTVENIFYSDTESEIDDHVDEVYDSISDEPKLFTQSELNDFVKKQN</sequence>